<feature type="chain" id="PRO_5037044685" evidence="2">
    <location>
        <begin position="20"/>
        <end position="194"/>
    </location>
</feature>
<accession>A0A914VZM8</accession>
<keyword evidence="1" id="KW-0472">Membrane</keyword>
<feature type="transmembrane region" description="Helical" evidence="1">
    <location>
        <begin position="159"/>
        <end position="182"/>
    </location>
</feature>
<protein>
    <submittedName>
        <fullName evidence="4">Uncharacterized protein</fullName>
    </submittedName>
</protein>
<keyword evidence="1" id="KW-0812">Transmembrane</keyword>
<sequence>MARLWRCLVALLIFPVVFGDIAQYEVGDNSTVSGCLTNCALDDKDLSCWNTTLAFHERVLLLHMRNFVAVQVNIDQWHRRNSSEYNKNNTEGMQRAAAASIAAMNAHIEDQKFVTNLTVVTVVNTLIDRAKNFSNRIISWPPQVSCPIPCEYRFVTWRYLFFASLALNVALAIAVIPFICIVSRRDSHSSLINS</sequence>
<reference evidence="4" key="1">
    <citation type="submission" date="2022-11" db="UniProtKB">
        <authorList>
            <consortium name="WormBaseParasite"/>
        </authorList>
    </citation>
    <scope>IDENTIFICATION</scope>
</reference>
<evidence type="ECO:0000313" key="4">
    <source>
        <dbReference type="WBParaSite" id="PSAMB.scaffold28size108976.g605.t1"/>
    </source>
</evidence>
<dbReference type="AlphaFoldDB" id="A0A914VZM8"/>
<evidence type="ECO:0000313" key="3">
    <source>
        <dbReference type="Proteomes" id="UP000887566"/>
    </source>
</evidence>
<feature type="signal peptide" evidence="2">
    <location>
        <begin position="1"/>
        <end position="19"/>
    </location>
</feature>
<evidence type="ECO:0000256" key="2">
    <source>
        <dbReference type="SAM" id="SignalP"/>
    </source>
</evidence>
<keyword evidence="2" id="KW-0732">Signal</keyword>
<keyword evidence="1" id="KW-1133">Transmembrane helix</keyword>
<dbReference type="Proteomes" id="UP000887566">
    <property type="component" value="Unplaced"/>
</dbReference>
<evidence type="ECO:0000256" key="1">
    <source>
        <dbReference type="SAM" id="Phobius"/>
    </source>
</evidence>
<dbReference type="WBParaSite" id="PSAMB.scaffold28size108976.g605.t1">
    <property type="protein sequence ID" value="PSAMB.scaffold28size108976.g605.t1"/>
    <property type="gene ID" value="PSAMB.scaffold28size108976.g605"/>
</dbReference>
<name>A0A914VZM8_9BILA</name>
<organism evidence="3 4">
    <name type="scientific">Plectus sambesii</name>
    <dbReference type="NCBI Taxonomy" id="2011161"/>
    <lineage>
        <taxon>Eukaryota</taxon>
        <taxon>Metazoa</taxon>
        <taxon>Ecdysozoa</taxon>
        <taxon>Nematoda</taxon>
        <taxon>Chromadorea</taxon>
        <taxon>Plectida</taxon>
        <taxon>Plectina</taxon>
        <taxon>Plectoidea</taxon>
        <taxon>Plectidae</taxon>
        <taxon>Plectus</taxon>
    </lineage>
</organism>
<proteinExistence type="predicted"/>
<keyword evidence="3" id="KW-1185">Reference proteome</keyword>